<reference evidence="10 11" key="1">
    <citation type="submission" date="2021-05" db="EMBL/GenBank/DDBJ databases">
        <title>Kineosporia and Streptomyces sp. nov. two new marine actinobacteria isolated from Coral.</title>
        <authorList>
            <person name="Buangrab K."/>
            <person name="Sutthacheep M."/>
            <person name="Yeemin T."/>
            <person name="Harunari E."/>
            <person name="Igarashi Y."/>
            <person name="Kanchanasin P."/>
            <person name="Tanasupawat S."/>
            <person name="Phongsopitanun W."/>
        </authorList>
    </citation>
    <scope>NUCLEOTIDE SEQUENCE [LARGE SCALE GENOMIC DNA]</scope>
    <source>
        <strain evidence="10 11">J2-2</strain>
    </source>
</reference>
<feature type="domain" description="Response regulatory" evidence="9">
    <location>
        <begin position="47"/>
        <end position="162"/>
    </location>
</feature>
<organism evidence="10 11">
    <name type="scientific">Kineosporia corallincola</name>
    <dbReference type="NCBI Taxonomy" id="2835133"/>
    <lineage>
        <taxon>Bacteria</taxon>
        <taxon>Bacillati</taxon>
        <taxon>Actinomycetota</taxon>
        <taxon>Actinomycetes</taxon>
        <taxon>Kineosporiales</taxon>
        <taxon>Kineosporiaceae</taxon>
        <taxon>Kineosporia</taxon>
    </lineage>
</organism>
<keyword evidence="5" id="KW-0238">DNA-binding</keyword>
<dbReference type="Proteomes" id="UP001197247">
    <property type="component" value="Unassembled WGS sequence"/>
</dbReference>
<evidence type="ECO:0000256" key="8">
    <source>
        <dbReference type="SAM" id="MobiDB-lite"/>
    </source>
</evidence>
<feature type="modified residue" description="4-aspartylphosphate" evidence="7">
    <location>
        <position position="98"/>
    </location>
</feature>
<comment type="caution">
    <text evidence="10">The sequence shown here is derived from an EMBL/GenBank/DDBJ whole genome shotgun (WGS) entry which is preliminary data.</text>
</comment>
<dbReference type="InterPro" id="IPR016032">
    <property type="entry name" value="Sig_transdc_resp-reg_C-effctor"/>
</dbReference>
<keyword evidence="6" id="KW-0804">Transcription</keyword>
<dbReference type="PANTHER" id="PTHR43214">
    <property type="entry name" value="TWO-COMPONENT RESPONSE REGULATOR"/>
    <property type="match status" value="1"/>
</dbReference>
<dbReference type="SMART" id="SM00421">
    <property type="entry name" value="HTH_LUXR"/>
    <property type="match status" value="1"/>
</dbReference>
<dbReference type="InterPro" id="IPR011006">
    <property type="entry name" value="CheY-like_superfamily"/>
</dbReference>
<dbReference type="Gene3D" id="3.40.50.2300">
    <property type="match status" value="1"/>
</dbReference>
<keyword evidence="11" id="KW-1185">Reference proteome</keyword>
<protein>
    <submittedName>
        <fullName evidence="10">Response regulator transcription factor</fullName>
    </submittedName>
</protein>
<dbReference type="InterPro" id="IPR001789">
    <property type="entry name" value="Sig_transdc_resp-reg_receiver"/>
</dbReference>
<dbReference type="InterPro" id="IPR013249">
    <property type="entry name" value="RNA_pol_sigma70_r4_t2"/>
</dbReference>
<keyword evidence="2 7" id="KW-0597">Phosphoprotein</keyword>
<dbReference type="PRINTS" id="PR00038">
    <property type="entry name" value="HTHLUXR"/>
</dbReference>
<dbReference type="InterPro" id="IPR039420">
    <property type="entry name" value="WalR-like"/>
</dbReference>
<dbReference type="SUPFAM" id="SSF46894">
    <property type="entry name" value="C-terminal effector domain of the bipartite response regulators"/>
    <property type="match status" value="1"/>
</dbReference>
<evidence type="ECO:0000256" key="1">
    <source>
        <dbReference type="ARBA" id="ARBA00010641"/>
    </source>
</evidence>
<sequence length="262" mass="28606">MDERDQVGQVKDGRSARPGELNVRHSDRLELAGLPPIPRQHPVRRTRVGIVDDHRLMLDGLSTWLTTRADDLDVVIAVTEFRELVRHQQFPVDVVLLDIDLGDDVPAGAKIVELSAAGVAVVVISTFSDPRRVRECVSAGALGYVPKSENADEMAHAVRAAARGEGHVTPALAAMLVTDDQGEPGPALSPQERRALVLYASGLPLKTVARQLDISVETAKTYLTRVREKYAHAGREARTKIALHRRAVEDGLLHEAEGPRDD</sequence>
<evidence type="ECO:0000256" key="5">
    <source>
        <dbReference type="ARBA" id="ARBA00023125"/>
    </source>
</evidence>
<evidence type="ECO:0000313" key="10">
    <source>
        <dbReference type="EMBL" id="MBT0771133.1"/>
    </source>
</evidence>
<evidence type="ECO:0000256" key="2">
    <source>
        <dbReference type="ARBA" id="ARBA00022553"/>
    </source>
</evidence>
<dbReference type="PROSITE" id="PS50110">
    <property type="entry name" value="RESPONSE_REGULATORY"/>
    <property type="match status" value="1"/>
</dbReference>
<feature type="region of interest" description="Disordered" evidence="8">
    <location>
        <begin position="1"/>
        <end position="22"/>
    </location>
</feature>
<dbReference type="CDD" id="cd17535">
    <property type="entry name" value="REC_NarL-like"/>
    <property type="match status" value="1"/>
</dbReference>
<dbReference type="SMART" id="SM00448">
    <property type="entry name" value="REC"/>
    <property type="match status" value="1"/>
</dbReference>
<keyword evidence="3" id="KW-0805">Transcription regulation</keyword>
<dbReference type="InterPro" id="IPR058245">
    <property type="entry name" value="NreC/VraR/RcsB-like_REC"/>
</dbReference>
<evidence type="ECO:0000256" key="7">
    <source>
        <dbReference type="PROSITE-ProRule" id="PRU00169"/>
    </source>
</evidence>
<accession>A0ABS5TM54</accession>
<proteinExistence type="inferred from homology"/>
<evidence type="ECO:0000256" key="3">
    <source>
        <dbReference type="ARBA" id="ARBA00023015"/>
    </source>
</evidence>
<dbReference type="Gene3D" id="1.10.10.10">
    <property type="entry name" value="Winged helix-like DNA-binding domain superfamily/Winged helix DNA-binding domain"/>
    <property type="match status" value="1"/>
</dbReference>
<dbReference type="Pfam" id="PF00072">
    <property type="entry name" value="Response_reg"/>
    <property type="match status" value="1"/>
</dbReference>
<evidence type="ECO:0000259" key="9">
    <source>
        <dbReference type="PROSITE" id="PS50110"/>
    </source>
</evidence>
<dbReference type="EMBL" id="JAHBAY010000008">
    <property type="protein sequence ID" value="MBT0771133.1"/>
    <property type="molecule type" value="Genomic_DNA"/>
</dbReference>
<evidence type="ECO:0000256" key="6">
    <source>
        <dbReference type="ARBA" id="ARBA00023163"/>
    </source>
</evidence>
<dbReference type="RefSeq" id="WP_214157435.1">
    <property type="nucleotide sequence ID" value="NZ_JAHBAY010000008.1"/>
</dbReference>
<dbReference type="InterPro" id="IPR000792">
    <property type="entry name" value="Tscrpt_reg_LuxR_C"/>
</dbReference>
<keyword evidence="4" id="KW-0731">Sigma factor</keyword>
<comment type="similarity">
    <text evidence="1">Belongs to the sigma-70 factor family. ECF subfamily.</text>
</comment>
<dbReference type="SUPFAM" id="SSF52172">
    <property type="entry name" value="CheY-like"/>
    <property type="match status" value="1"/>
</dbReference>
<evidence type="ECO:0000313" key="11">
    <source>
        <dbReference type="Proteomes" id="UP001197247"/>
    </source>
</evidence>
<dbReference type="Pfam" id="PF08281">
    <property type="entry name" value="Sigma70_r4_2"/>
    <property type="match status" value="1"/>
</dbReference>
<name>A0ABS5TM54_9ACTN</name>
<dbReference type="PANTHER" id="PTHR43214:SF44">
    <property type="entry name" value="TWO-COMPONENT RESPONSE REGULATOR"/>
    <property type="match status" value="1"/>
</dbReference>
<gene>
    <name evidence="10" type="ORF">KIH74_19490</name>
</gene>
<evidence type="ECO:0000256" key="4">
    <source>
        <dbReference type="ARBA" id="ARBA00023082"/>
    </source>
</evidence>
<dbReference type="InterPro" id="IPR036388">
    <property type="entry name" value="WH-like_DNA-bd_sf"/>
</dbReference>